<dbReference type="AlphaFoldDB" id="A0A9P6J6P4"/>
<reference evidence="2" key="1">
    <citation type="journal article" date="2020" name="Fungal Divers.">
        <title>Resolving the Mortierellaceae phylogeny through synthesis of multi-gene phylogenetics and phylogenomics.</title>
        <authorList>
            <person name="Vandepol N."/>
            <person name="Liber J."/>
            <person name="Desiro A."/>
            <person name="Na H."/>
            <person name="Kennedy M."/>
            <person name="Barry K."/>
            <person name="Grigoriev I.V."/>
            <person name="Miller A.N."/>
            <person name="O'Donnell K."/>
            <person name="Stajich J.E."/>
            <person name="Bonito G."/>
        </authorList>
    </citation>
    <scope>NUCLEOTIDE SEQUENCE</scope>
    <source>
        <strain evidence="2">CK1249</strain>
    </source>
</reference>
<dbReference type="EMBL" id="JAAAHY010000432">
    <property type="protein sequence ID" value="KAF9963839.1"/>
    <property type="molecule type" value="Genomic_DNA"/>
</dbReference>
<evidence type="ECO:0000256" key="1">
    <source>
        <dbReference type="SAM" id="Coils"/>
    </source>
</evidence>
<name>A0A9P6J6P4_MORAP</name>
<comment type="caution">
    <text evidence="2">The sequence shown here is derived from an EMBL/GenBank/DDBJ whole genome shotgun (WGS) entry which is preliminary data.</text>
</comment>
<gene>
    <name evidence="2" type="ORF">BGZ70_007153</name>
</gene>
<sequence length="99" mass="11123">MAPSNEMINVQEQIQALKARIETAQADIANYEGYIACSGKCLLEGGDNSVVQSREEIRKNLNGYTVQLKNFVVGTMATDIMMLRELEHKMTMLEKRIKG</sequence>
<evidence type="ECO:0000313" key="3">
    <source>
        <dbReference type="Proteomes" id="UP000738359"/>
    </source>
</evidence>
<proteinExistence type="predicted"/>
<accession>A0A9P6J6P4</accession>
<dbReference type="Proteomes" id="UP000738359">
    <property type="component" value="Unassembled WGS sequence"/>
</dbReference>
<evidence type="ECO:0000313" key="2">
    <source>
        <dbReference type="EMBL" id="KAF9963839.1"/>
    </source>
</evidence>
<protein>
    <submittedName>
        <fullName evidence="2">Uncharacterized protein</fullName>
    </submittedName>
</protein>
<organism evidence="2 3">
    <name type="scientific">Mortierella alpina</name>
    <name type="common">Oleaginous fungus</name>
    <name type="synonym">Mortierella renispora</name>
    <dbReference type="NCBI Taxonomy" id="64518"/>
    <lineage>
        <taxon>Eukaryota</taxon>
        <taxon>Fungi</taxon>
        <taxon>Fungi incertae sedis</taxon>
        <taxon>Mucoromycota</taxon>
        <taxon>Mortierellomycotina</taxon>
        <taxon>Mortierellomycetes</taxon>
        <taxon>Mortierellales</taxon>
        <taxon>Mortierellaceae</taxon>
        <taxon>Mortierella</taxon>
    </lineage>
</organism>
<keyword evidence="3" id="KW-1185">Reference proteome</keyword>
<feature type="coiled-coil region" evidence="1">
    <location>
        <begin position="7"/>
        <end position="34"/>
    </location>
</feature>
<dbReference type="OrthoDB" id="2366703at2759"/>
<keyword evidence="1" id="KW-0175">Coiled coil</keyword>